<evidence type="ECO:0000256" key="1">
    <source>
        <dbReference type="ARBA" id="ARBA00001941"/>
    </source>
</evidence>
<evidence type="ECO:0000256" key="6">
    <source>
        <dbReference type="SAM" id="Phobius"/>
    </source>
</evidence>
<evidence type="ECO:0000256" key="5">
    <source>
        <dbReference type="ARBA" id="ARBA00048494"/>
    </source>
</evidence>
<evidence type="ECO:0000256" key="2">
    <source>
        <dbReference type="ARBA" id="ARBA00023024"/>
    </source>
</evidence>
<dbReference type="InterPro" id="IPR011330">
    <property type="entry name" value="Glyco_hydro/deAcase_b/a-brl"/>
</dbReference>
<gene>
    <name evidence="8" type="ORF">TAPDE_002519</name>
</gene>
<dbReference type="PANTHER" id="PTHR10587">
    <property type="entry name" value="GLYCOSYL TRANSFERASE-RELATED"/>
    <property type="match status" value="1"/>
</dbReference>
<dbReference type="VEuPathDB" id="FungiDB:TAPDE_002519"/>
<evidence type="ECO:0000259" key="7">
    <source>
        <dbReference type="PROSITE" id="PS51677"/>
    </source>
</evidence>
<organism evidence="8 9">
    <name type="scientific">Taphrina deformans (strain PYCC 5710 / ATCC 11124 / CBS 356.35 / IMI 108563 / JCM 9778 / NBRC 8474)</name>
    <name type="common">Peach leaf curl fungus</name>
    <name type="synonym">Lalaria deformans</name>
    <dbReference type="NCBI Taxonomy" id="1097556"/>
    <lineage>
        <taxon>Eukaryota</taxon>
        <taxon>Fungi</taxon>
        <taxon>Dikarya</taxon>
        <taxon>Ascomycota</taxon>
        <taxon>Taphrinomycotina</taxon>
        <taxon>Taphrinomycetes</taxon>
        <taxon>Taphrinales</taxon>
        <taxon>Taphrinaceae</taxon>
        <taxon>Taphrina</taxon>
    </lineage>
</organism>
<dbReference type="EC" id="3.5.1.41" evidence="4"/>
<dbReference type="CDD" id="cd10958">
    <property type="entry name" value="CE4_NodB_like_2"/>
    <property type="match status" value="1"/>
</dbReference>
<keyword evidence="6" id="KW-1133">Transmembrane helix</keyword>
<dbReference type="SUPFAM" id="SSF88713">
    <property type="entry name" value="Glycoside hydrolase/deacetylase"/>
    <property type="match status" value="1"/>
</dbReference>
<dbReference type="STRING" id="1097556.R4XDM1"/>
<dbReference type="EMBL" id="CAHR02000087">
    <property type="protein sequence ID" value="CCG82503.1"/>
    <property type="molecule type" value="Genomic_DNA"/>
</dbReference>
<dbReference type="InterPro" id="IPR050248">
    <property type="entry name" value="Polysacc_deacetylase_ArnD"/>
</dbReference>
<dbReference type="PROSITE" id="PS51677">
    <property type="entry name" value="NODB"/>
    <property type="match status" value="1"/>
</dbReference>
<sequence>MVLIAKWVYVVVTTQDEDERASENISMISAFRVPFFRYRHSRRRRVRIYIMFLLILIGLALLVPAYLIYKPPHLLITALQYKWPEVLFYVPTQEKIIALTIDDSPSQFTPEILSILTENNATATFFVIGKQAQSEDSRSTLKKIVSQGSELGNHAMFDEPSRALTAKEFSEQVAEVDVFIEETYAAAGKTRDWKFFRPGSGFFSKVMITSLQSLGYSLVLGNIYPHDPQIPYAWVNARHILSMARPGGIIICHDRRSWTLPMLRRVLPELKRRGYKVMSVSELVTYGK</sequence>
<accession>R4XDM1</accession>
<dbReference type="AlphaFoldDB" id="R4XDM1"/>
<protein>
    <recommendedName>
        <fullName evidence="4">chitin deacetylase</fullName>
        <ecNumber evidence="4">3.5.1.41</ecNumber>
    </recommendedName>
</protein>
<comment type="caution">
    <text evidence="8">The sequence shown here is derived from an EMBL/GenBank/DDBJ whole genome shotgun (WGS) entry which is preliminary data.</text>
</comment>
<dbReference type="GO" id="GO:0005975">
    <property type="term" value="P:carbohydrate metabolic process"/>
    <property type="evidence" value="ECO:0007669"/>
    <property type="project" value="InterPro"/>
</dbReference>
<keyword evidence="6" id="KW-0472">Membrane</keyword>
<evidence type="ECO:0000256" key="4">
    <source>
        <dbReference type="ARBA" id="ARBA00024056"/>
    </source>
</evidence>
<dbReference type="eggNOG" id="ENOG502QUGV">
    <property type="taxonomic scope" value="Eukaryota"/>
</dbReference>
<dbReference type="Pfam" id="PF01522">
    <property type="entry name" value="Polysacc_deac_1"/>
    <property type="match status" value="1"/>
</dbReference>
<dbReference type="PANTHER" id="PTHR10587:SF137">
    <property type="entry name" value="4-DEOXY-4-FORMAMIDO-L-ARABINOSE-PHOSPHOUNDECAPRENOL DEFORMYLASE ARND-RELATED"/>
    <property type="match status" value="1"/>
</dbReference>
<dbReference type="Gene3D" id="3.20.20.370">
    <property type="entry name" value="Glycoside hydrolase/deacetylase"/>
    <property type="match status" value="1"/>
</dbReference>
<dbReference type="InterPro" id="IPR002509">
    <property type="entry name" value="NODB_dom"/>
</dbReference>
<keyword evidence="2" id="KW-0624">Polysaccharide degradation</keyword>
<dbReference type="GO" id="GO:0009272">
    <property type="term" value="P:fungal-type cell wall biogenesis"/>
    <property type="evidence" value="ECO:0007669"/>
    <property type="project" value="UniProtKB-ARBA"/>
</dbReference>
<dbReference type="GO" id="GO:0006032">
    <property type="term" value="P:chitin catabolic process"/>
    <property type="evidence" value="ECO:0007669"/>
    <property type="project" value="UniProtKB-KW"/>
</dbReference>
<keyword evidence="9" id="KW-1185">Reference proteome</keyword>
<comment type="cofactor">
    <cofactor evidence="1">
        <name>Co(2+)</name>
        <dbReference type="ChEBI" id="CHEBI:48828"/>
    </cofactor>
</comment>
<keyword evidence="3" id="KW-0170">Cobalt</keyword>
<evidence type="ECO:0000256" key="3">
    <source>
        <dbReference type="ARBA" id="ARBA00023285"/>
    </source>
</evidence>
<dbReference type="OrthoDB" id="407355at2759"/>
<keyword evidence="2" id="KW-0146">Chitin degradation</keyword>
<evidence type="ECO:0000313" key="8">
    <source>
        <dbReference type="EMBL" id="CCG82503.1"/>
    </source>
</evidence>
<comment type="catalytic activity">
    <reaction evidence="5">
        <text>[(1-&gt;4)-N-acetyl-beta-D-glucosaminyl](n) + n H2O = chitosan + n acetate</text>
        <dbReference type="Rhea" id="RHEA:10464"/>
        <dbReference type="Rhea" id="RHEA-COMP:9593"/>
        <dbReference type="Rhea" id="RHEA-COMP:9597"/>
        <dbReference type="ChEBI" id="CHEBI:15377"/>
        <dbReference type="ChEBI" id="CHEBI:17029"/>
        <dbReference type="ChEBI" id="CHEBI:30089"/>
        <dbReference type="ChEBI" id="CHEBI:57704"/>
        <dbReference type="EC" id="3.5.1.41"/>
    </reaction>
    <physiologicalReaction direction="left-to-right" evidence="5">
        <dbReference type="Rhea" id="RHEA:10465"/>
    </physiologicalReaction>
</comment>
<name>R4XDM1_TAPDE</name>
<dbReference type="GO" id="GO:0004099">
    <property type="term" value="F:chitin deacetylase activity"/>
    <property type="evidence" value="ECO:0007669"/>
    <property type="project" value="UniProtKB-EC"/>
</dbReference>
<feature type="transmembrane region" description="Helical" evidence="6">
    <location>
        <begin position="46"/>
        <end position="69"/>
    </location>
</feature>
<dbReference type="Proteomes" id="UP000013776">
    <property type="component" value="Unassembled WGS sequence"/>
</dbReference>
<proteinExistence type="predicted"/>
<keyword evidence="6" id="KW-0812">Transmembrane</keyword>
<reference evidence="8 9" key="1">
    <citation type="journal article" date="2013" name="MBio">
        <title>Genome sequencing of the plant pathogen Taphrina deformans, the causal agent of peach leaf curl.</title>
        <authorList>
            <person name="Cisse O.H."/>
            <person name="Almeida J.M.G.C.F."/>
            <person name="Fonseca A."/>
            <person name="Kumar A.A."/>
            <person name="Salojaervi J."/>
            <person name="Overmyer K."/>
            <person name="Hauser P.M."/>
            <person name="Pagni M."/>
        </authorList>
    </citation>
    <scope>NUCLEOTIDE SEQUENCE [LARGE SCALE GENOMIC DNA]</scope>
    <source>
        <strain evidence="9">PYCC 5710 / ATCC 11124 / CBS 356.35 / IMI 108563 / JCM 9778 / NBRC 8474</strain>
    </source>
</reference>
<evidence type="ECO:0000313" key="9">
    <source>
        <dbReference type="Proteomes" id="UP000013776"/>
    </source>
</evidence>
<keyword evidence="2" id="KW-0119">Carbohydrate metabolism</keyword>
<feature type="domain" description="NodB homology" evidence="7">
    <location>
        <begin position="95"/>
        <end position="278"/>
    </location>
</feature>